<protein>
    <submittedName>
        <fullName evidence="1">Uncharacterized protein</fullName>
    </submittedName>
</protein>
<name>U9TFE6_RHIID</name>
<proteinExistence type="predicted"/>
<dbReference type="PANTHER" id="PTHR30575">
    <property type="entry name" value="PEPTIDASE M20"/>
    <property type="match status" value="1"/>
</dbReference>
<evidence type="ECO:0000313" key="1">
    <source>
        <dbReference type="EMBL" id="ESA06142.1"/>
    </source>
</evidence>
<sequence>MKSLIHENPELAYKETFAYLKVQVTSSAYNIETAIVAKFSYKGGNKYDALPGIGHTCGHSNSYLSITYLIAIGGAIALKAIFEKHEIPGKVKLFGRKWRWKIELIKIGAYDDDDDVGVSLMIYPRWKFFKLQ</sequence>
<gene>
    <name evidence="1" type="ORF">GLOINDRAFT_99407</name>
</gene>
<accession>U9TFE6</accession>
<dbReference type="GO" id="GO:0016805">
    <property type="term" value="F:dipeptidase activity"/>
    <property type="evidence" value="ECO:0007669"/>
    <property type="project" value="TreeGrafter"/>
</dbReference>
<dbReference type="Gene3D" id="3.40.630.10">
    <property type="entry name" value="Zn peptidases"/>
    <property type="match status" value="1"/>
</dbReference>
<dbReference type="PANTHER" id="PTHR30575:SF0">
    <property type="entry name" value="XAA-ARG DIPEPTIDASE"/>
    <property type="match status" value="1"/>
</dbReference>
<dbReference type="AlphaFoldDB" id="U9TFE6"/>
<organism evidence="1">
    <name type="scientific">Rhizophagus irregularis (strain DAOM 181602 / DAOM 197198 / MUCL 43194)</name>
    <name type="common">Arbuscular mycorrhizal fungus</name>
    <name type="synonym">Glomus intraradices</name>
    <dbReference type="NCBI Taxonomy" id="747089"/>
    <lineage>
        <taxon>Eukaryota</taxon>
        <taxon>Fungi</taxon>
        <taxon>Fungi incertae sedis</taxon>
        <taxon>Mucoromycota</taxon>
        <taxon>Glomeromycotina</taxon>
        <taxon>Glomeromycetes</taxon>
        <taxon>Glomerales</taxon>
        <taxon>Glomeraceae</taxon>
        <taxon>Rhizophagus</taxon>
    </lineage>
</organism>
<dbReference type="HOGENOM" id="CLU_031812_3_2_1"/>
<dbReference type="EMBL" id="KI292014">
    <property type="protein sequence ID" value="ESA06142.1"/>
    <property type="molecule type" value="Genomic_DNA"/>
</dbReference>
<dbReference type="InterPro" id="IPR052030">
    <property type="entry name" value="Peptidase_M20/M20A_hydrolases"/>
</dbReference>
<dbReference type="VEuPathDB" id="FungiDB:RhiirFUN_009083"/>
<reference evidence="1" key="1">
    <citation type="submission" date="2013-07" db="EMBL/GenBank/DDBJ databases">
        <title>The genome of an arbuscular mycorrhizal fungus provides insights into the evolution of the oldest plant symbiosis.</title>
        <authorList>
            <consortium name="DOE Joint Genome Institute"/>
            <person name="Tisserant E."/>
            <person name="Malbreil M."/>
            <person name="Kuo A."/>
            <person name="Kohler A."/>
            <person name="Symeonidi A."/>
            <person name="Balestrini R."/>
            <person name="Charron P."/>
            <person name="Duensing N."/>
            <person name="Frei-dit-Frey N."/>
            <person name="Gianinazzi-Pearson V."/>
            <person name="Gilbert B."/>
            <person name="Handa Y."/>
            <person name="Hijri M."/>
            <person name="Kaul R."/>
            <person name="Kawaguchi M."/>
            <person name="Krajinski F."/>
            <person name="Lammers P."/>
            <person name="Lapierre D."/>
            <person name="Masclaux F.G."/>
            <person name="Murat C."/>
            <person name="Morin E."/>
            <person name="Ndikumana S."/>
            <person name="Pagni M."/>
            <person name="Petitpierre D."/>
            <person name="Requena N."/>
            <person name="Rosikiewicz P."/>
            <person name="Riley R."/>
            <person name="Saito K."/>
            <person name="San Clemente H."/>
            <person name="Shapiro H."/>
            <person name="van Tuinen D."/>
            <person name="Becard G."/>
            <person name="Bonfante P."/>
            <person name="Paszkowski U."/>
            <person name="Shachar-Hill Y."/>
            <person name="Young J.P."/>
            <person name="Sanders I.R."/>
            <person name="Henrissat B."/>
            <person name="Rensing S.A."/>
            <person name="Grigoriev I.V."/>
            <person name="Corradi N."/>
            <person name="Roux C."/>
            <person name="Martin F."/>
        </authorList>
    </citation>
    <scope>NUCLEOTIDE SEQUENCE</scope>
    <source>
        <strain evidence="1">DAOM 197198</strain>
    </source>
</reference>
<dbReference type="SUPFAM" id="SSF53187">
    <property type="entry name" value="Zn-dependent exopeptidases"/>
    <property type="match status" value="1"/>
</dbReference>